<sequence length="406" mass="44036">MANQFTNEQHFTTQCIHSGIQADPNNGALLTPIFQTTTYQQQSVGNHKGHTYSRSSNPTVSVLEEKLAKLEKAPSSACFATGMAAISALACTLLKAGDHVVCSDVVYGGTVRLFNEVLQKFGVEVSYVDSSNPQNVKHAITNNTQLILIETPANPTLKLTDIKAIAEIAKAHNILLAVDNTFLTAALQKPLDLGADISIYSTTKYIDGHNATVGGALIAKDEAINERFRYTRNCLGSIQKPFEAWLILQGIKTLPLRLKQHSDNALAVARFLATHEAVKSVYYPGLNSFPQHALAEKQHLGAHGGMLAFELKGDIQNGINFINSVKLCALAENLGAIETLITHPATMTHGPIATDERKRLGIHDGLIRLSVGLEDPFDIIQDLDQALAAATEQQSKQNKQNKQKVS</sequence>
<accession>A0A8J2Z2F8</accession>
<evidence type="ECO:0000256" key="2">
    <source>
        <dbReference type="ARBA" id="ARBA00009077"/>
    </source>
</evidence>
<comment type="similarity">
    <text evidence="2 5">Belongs to the trans-sulfuration enzymes family.</text>
</comment>
<evidence type="ECO:0000313" key="7">
    <source>
        <dbReference type="Proteomes" id="UP000636949"/>
    </source>
</evidence>
<dbReference type="GO" id="GO:0009086">
    <property type="term" value="P:methionine biosynthetic process"/>
    <property type="evidence" value="ECO:0007669"/>
    <property type="project" value="UniProtKB-ARBA"/>
</dbReference>
<dbReference type="InterPro" id="IPR015422">
    <property type="entry name" value="PyrdxlP-dep_Trfase_small"/>
</dbReference>
<dbReference type="GO" id="GO:0030170">
    <property type="term" value="F:pyridoxal phosphate binding"/>
    <property type="evidence" value="ECO:0007669"/>
    <property type="project" value="InterPro"/>
</dbReference>
<evidence type="ECO:0000256" key="1">
    <source>
        <dbReference type="ARBA" id="ARBA00001933"/>
    </source>
</evidence>
<dbReference type="GO" id="GO:0016846">
    <property type="term" value="F:carbon-sulfur lyase activity"/>
    <property type="evidence" value="ECO:0007669"/>
    <property type="project" value="TreeGrafter"/>
</dbReference>
<dbReference type="Gene3D" id="3.40.640.10">
    <property type="entry name" value="Type I PLP-dependent aspartate aminotransferase-like (Major domain)"/>
    <property type="match status" value="1"/>
</dbReference>
<gene>
    <name evidence="6" type="primary">mdeA</name>
    <name evidence="6" type="ORF">GCM10010995_03200</name>
</gene>
<dbReference type="PANTHER" id="PTHR11808">
    <property type="entry name" value="TRANS-SULFURATION ENZYME FAMILY MEMBER"/>
    <property type="match status" value="1"/>
</dbReference>
<dbReference type="Pfam" id="PF01053">
    <property type="entry name" value="Cys_Met_Meta_PP"/>
    <property type="match status" value="1"/>
</dbReference>
<dbReference type="InterPro" id="IPR015424">
    <property type="entry name" value="PyrdxlP-dep_Trfase"/>
</dbReference>
<dbReference type="CDD" id="cd00614">
    <property type="entry name" value="CGS_like"/>
    <property type="match status" value="1"/>
</dbReference>
<evidence type="ECO:0000313" key="6">
    <source>
        <dbReference type="EMBL" id="GGF89279.1"/>
    </source>
</evidence>
<keyword evidence="7" id="KW-1185">Reference proteome</keyword>
<reference evidence="6" key="2">
    <citation type="submission" date="2020-09" db="EMBL/GenBank/DDBJ databases">
        <authorList>
            <person name="Sun Q."/>
            <person name="Zhou Y."/>
        </authorList>
    </citation>
    <scope>NUCLEOTIDE SEQUENCE</scope>
    <source>
        <strain evidence="6">CGMCC 1.15758</strain>
    </source>
</reference>
<dbReference type="PIRSF" id="PIRSF001434">
    <property type="entry name" value="CGS"/>
    <property type="match status" value="1"/>
</dbReference>
<protein>
    <submittedName>
        <fullName evidence="6">Methionine gamma-lyase</fullName>
    </submittedName>
</protein>
<keyword evidence="3 4" id="KW-0663">Pyridoxal phosphate</keyword>
<dbReference type="Gene3D" id="3.90.1150.10">
    <property type="entry name" value="Aspartate Aminotransferase, domain 1"/>
    <property type="match status" value="1"/>
</dbReference>
<evidence type="ECO:0000256" key="3">
    <source>
        <dbReference type="ARBA" id="ARBA00022898"/>
    </source>
</evidence>
<dbReference type="Proteomes" id="UP000636949">
    <property type="component" value="Unassembled WGS sequence"/>
</dbReference>
<proteinExistence type="inferred from homology"/>
<dbReference type="EMBL" id="BMJS01000002">
    <property type="protein sequence ID" value="GGF89279.1"/>
    <property type="molecule type" value="Genomic_DNA"/>
</dbReference>
<dbReference type="InterPro" id="IPR054542">
    <property type="entry name" value="Cys_met_metab_PP"/>
</dbReference>
<dbReference type="FunFam" id="3.90.1150.10:FF:000033">
    <property type="entry name" value="Cystathionine gamma-synthase"/>
    <property type="match status" value="1"/>
</dbReference>
<dbReference type="InterPro" id="IPR015421">
    <property type="entry name" value="PyrdxlP-dep_Trfase_major"/>
</dbReference>
<comment type="caution">
    <text evidence="6">The sequence shown here is derived from an EMBL/GenBank/DDBJ whole genome shotgun (WGS) entry which is preliminary data.</text>
</comment>
<dbReference type="FunFam" id="3.40.640.10:FF:000009">
    <property type="entry name" value="Cystathionine gamma-synthase homolog"/>
    <property type="match status" value="1"/>
</dbReference>
<dbReference type="SUPFAM" id="SSF53383">
    <property type="entry name" value="PLP-dependent transferases"/>
    <property type="match status" value="1"/>
</dbReference>
<dbReference type="PANTHER" id="PTHR11808:SF80">
    <property type="entry name" value="CYSTATHIONINE GAMMA-LYASE"/>
    <property type="match status" value="1"/>
</dbReference>
<dbReference type="GO" id="GO:0005737">
    <property type="term" value="C:cytoplasm"/>
    <property type="evidence" value="ECO:0007669"/>
    <property type="project" value="TreeGrafter"/>
</dbReference>
<comment type="cofactor">
    <cofactor evidence="1 5">
        <name>pyridoxal 5'-phosphate</name>
        <dbReference type="ChEBI" id="CHEBI:597326"/>
    </cofactor>
</comment>
<dbReference type="RefSeq" id="WP_117001420.1">
    <property type="nucleotide sequence ID" value="NZ_BMJS01000002.1"/>
</dbReference>
<name>A0A8J2Z2F8_9GAMM</name>
<evidence type="ECO:0000256" key="4">
    <source>
        <dbReference type="PIRSR" id="PIRSR001434-2"/>
    </source>
</evidence>
<evidence type="ECO:0000256" key="5">
    <source>
        <dbReference type="RuleBase" id="RU362118"/>
    </source>
</evidence>
<feature type="modified residue" description="N6-(pyridoxal phosphate)lysine" evidence="4">
    <location>
        <position position="204"/>
    </location>
</feature>
<organism evidence="6 7">
    <name type="scientific">Cysteiniphilum litorale</name>
    <dbReference type="NCBI Taxonomy" id="2056700"/>
    <lineage>
        <taxon>Bacteria</taxon>
        <taxon>Pseudomonadati</taxon>
        <taxon>Pseudomonadota</taxon>
        <taxon>Gammaproteobacteria</taxon>
        <taxon>Thiotrichales</taxon>
        <taxon>Fastidiosibacteraceae</taxon>
        <taxon>Cysteiniphilum</taxon>
    </lineage>
</organism>
<dbReference type="AlphaFoldDB" id="A0A8J2Z2F8"/>
<dbReference type="PROSITE" id="PS00868">
    <property type="entry name" value="CYS_MET_METAB_PP"/>
    <property type="match status" value="1"/>
</dbReference>
<reference evidence="6" key="1">
    <citation type="journal article" date="2014" name="Int. J. Syst. Evol. Microbiol.">
        <title>Complete genome sequence of Corynebacterium casei LMG S-19264T (=DSM 44701T), isolated from a smear-ripened cheese.</title>
        <authorList>
            <consortium name="US DOE Joint Genome Institute (JGI-PGF)"/>
            <person name="Walter F."/>
            <person name="Albersmeier A."/>
            <person name="Kalinowski J."/>
            <person name="Ruckert C."/>
        </authorList>
    </citation>
    <scope>NUCLEOTIDE SEQUENCE</scope>
    <source>
        <strain evidence="6">CGMCC 1.15758</strain>
    </source>
</reference>
<dbReference type="InterPro" id="IPR000277">
    <property type="entry name" value="Cys/Met-Metab_PyrdxlP-dep_enz"/>
</dbReference>
<dbReference type="GO" id="GO:0019346">
    <property type="term" value="P:transsulfuration"/>
    <property type="evidence" value="ECO:0007669"/>
    <property type="project" value="InterPro"/>
</dbReference>
<dbReference type="OrthoDB" id="9805807at2"/>